<organism evidence="2 3">
    <name type="scientific">Obba rivulosa</name>
    <dbReference type="NCBI Taxonomy" id="1052685"/>
    <lineage>
        <taxon>Eukaryota</taxon>
        <taxon>Fungi</taxon>
        <taxon>Dikarya</taxon>
        <taxon>Basidiomycota</taxon>
        <taxon>Agaricomycotina</taxon>
        <taxon>Agaricomycetes</taxon>
        <taxon>Polyporales</taxon>
        <taxon>Gelatoporiaceae</taxon>
        <taxon>Obba</taxon>
    </lineage>
</organism>
<reference evidence="2 3" key="1">
    <citation type="submission" date="2016-07" db="EMBL/GenBank/DDBJ databases">
        <title>Draft genome of the white-rot fungus Obba rivulosa 3A-2.</title>
        <authorList>
            <consortium name="DOE Joint Genome Institute"/>
            <person name="Miettinen O."/>
            <person name="Riley R."/>
            <person name="Acob R."/>
            <person name="Barry K."/>
            <person name="Cullen D."/>
            <person name="De Vries R."/>
            <person name="Hainaut M."/>
            <person name="Hatakka A."/>
            <person name="Henrissat B."/>
            <person name="Hilden K."/>
            <person name="Kuo R."/>
            <person name="Labutti K."/>
            <person name="Lipzen A."/>
            <person name="Makela M.R."/>
            <person name="Sandor L."/>
            <person name="Spatafora J.W."/>
            <person name="Grigoriev I.V."/>
            <person name="Hibbett D.S."/>
        </authorList>
    </citation>
    <scope>NUCLEOTIDE SEQUENCE [LARGE SCALE GENOMIC DNA]</scope>
    <source>
        <strain evidence="2 3">3A-2</strain>
    </source>
</reference>
<evidence type="ECO:0000256" key="1">
    <source>
        <dbReference type="SAM" id="MobiDB-lite"/>
    </source>
</evidence>
<dbReference type="Proteomes" id="UP000250043">
    <property type="component" value="Unassembled WGS sequence"/>
</dbReference>
<feature type="region of interest" description="Disordered" evidence="1">
    <location>
        <begin position="213"/>
        <end position="234"/>
    </location>
</feature>
<proteinExistence type="predicted"/>
<sequence>MSIRSLDSAGEAEIWEEAFRMLFPGIEPGTEHLSGTFSAVSEPFVLPTVDEPSQSHPTTPVNINGYSSSASTYNFDFGTRPYGDDAPNLLRHDLPSSTSPTFTDILTPPSTTGVAPEIPGWTAPASDQLGVDFDLTDFSASAWDVIFPPDPLYVAKDGPNGHHLLNGLSVAVADGWSASNDTSIGLPAYQTVLMNQITDIDVLNEELGQQFQSTSHKSALRPLHEAPPDFLSPFQTQLQHTTPTTIFAESGGASDSPYRLPAAPAPSPPSTSSGPTARERQTDRVPGVYPSSTALGKRRAEPEQETVGMQGSKRARLVLDGHFEGPAVASVGGFEAGTCPRSPPTYTMC</sequence>
<accession>A0A8E2AJB1</accession>
<evidence type="ECO:0000313" key="3">
    <source>
        <dbReference type="Proteomes" id="UP000250043"/>
    </source>
</evidence>
<dbReference type="AlphaFoldDB" id="A0A8E2AJB1"/>
<dbReference type="EMBL" id="KV722577">
    <property type="protein sequence ID" value="OCH85551.1"/>
    <property type="molecule type" value="Genomic_DNA"/>
</dbReference>
<keyword evidence="3" id="KW-1185">Reference proteome</keyword>
<feature type="region of interest" description="Disordered" evidence="1">
    <location>
        <begin position="247"/>
        <end position="310"/>
    </location>
</feature>
<name>A0A8E2AJB1_9APHY</name>
<gene>
    <name evidence="2" type="ORF">OBBRIDRAFT_300321</name>
</gene>
<evidence type="ECO:0000313" key="2">
    <source>
        <dbReference type="EMBL" id="OCH85551.1"/>
    </source>
</evidence>
<protein>
    <submittedName>
        <fullName evidence="2">Uncharacterized protein</fullName>
    </submittedName>
</protein>